<feature type="region of interest" description="Disordered" evidence="1">
    <location>
        <begin position="79"/>
        <end position="100"/>
    </location>
</feature>
<evidence type="ECO:0000256" key="1">
    <source>
        <dbReference type="SAM" id="MobiDB-lite"/>
    </source>
</evidence>
<keyword evidence="4" id="KW-1185">Reference proteome</keyword>
<feature type="transmembrane region" description="Helical" evidence="2">
    <location>
        <begin position="378"/>
        <end position="404"/>
    </location>
</feature>
<gene>
    <name evidence="3" type="ORF">Zmor_011364</name>
</gene>
<keyword evidence="2" id="KW-1133">Transmembrane helix</keyword>
<dbReference type="AlphaFoldDB" id="A0AA38IRD6"/>
<evidence type="ECO:0000313" key="4">
    <source>
        <dbReference type="Proteomes" id="UP001168821"/>
    </source>
</evidence>
<comment type="caution">
    <text evidence="3">The sequence shown here is derived from an EMBL/GenBank/DDBJ whole genome shotgun (WGS) entry which is preliminary data.</text>
</comment>
<feature type="region of interest" description="Disordered" evidence="1">
    <location>
        <begin position="28"/>
        <end position="47"/>
    </location>
</feature>
<feature type="region of interest" description="Disordered" evidence="1">
    <location>
        <begin position="273"/>
        <end position="302"/>
    </location>
</feature>
<reference evidence="3" key="1">
    <citation type="journal article" date="2023" name="G3 (Bethesda)">
        <title>Whole genome assemblies of Zophobas morio and Tenebrio molitor.</title>
        <authorList>
            <person name="Kaur S."/>
            <person name="Stinson S.A."/>
            <person name="diCenzo G.C."/>
        </authorList>
    </citation>
    <scope>NUCLEOTIDE SEQUENCE</scope>
    <source>
        <strain evidence="3">QUZm001</strain>
    </source>
</reference>
<organism evidence="3 4">
    <name type="scientific">Zophobas morio</name>
    <dbReference type="NCBI Taxonomy" id="2755281"/>
    <lineage>
        <taxon>Eukaryota</taxon>
        <taxon>Metazoa</taxon>
        <taxon>Ecdysozoa</taxon>
        <taxon>Arthropoda</taxon>
        <taxon>Hexapoda</taxon>
        <taxon>Insecta</taxon>
        <taxon>Pterygota</taxon>
        <taxon>Neoptera</taxon>
        <taxon>Endopterygota</taxon>
        <taxon>Coleoptera</taxon>
        <taxon>Polyphaga</taxon>
        <taxon>Cucujiformia</taxon>
        <taxon>Tenebrionidae</taxon>
        <taxon>Zophobas</taxon>
    </lineage>
</organism>
<feature type="region of interest" description="Disordered" evidence="1">
    <location>
        <begin position="1"/>
        <end position="23"/>
    </location>
</feature>
<dbReference type="Proteomes" id="UP001168821">
    <property type="component" value="Unassembled WGS sequence"/>
</dbReference>
<feature type="compositionally biased region" description="Polar residues" evidence="1">
    <location>
        <begin position="30"/>
        <end position="47"/>
    </location>
</feature>
<dbReference type="EMBL" id="JALNTZ010000003">
    <property type="protein sequence ID" value="KAJ3659689.1"/>
    <property type="molecule type" value="Genomic_DNA"/>
</dbReference>
<sequence>MVESSNEENPTTNKGVNVHSESLPARVHTYSETESTASSQNGTGRSTTDIRNEIQNVLDLMGPSTPSVITSCITTSDAENEDSIISKESMKTQNSSLNRDRKNQSTLKFINSVASSDITRCSLSFLDEKKSMPTNESETKDSVKADAGTISTNNFLNYDELEPSCCDHERVLVSPECLCAILEMNKSQTPVTPPRIYEGTRSTCKSTRFAPVDYKKRSFFEWVKEKSSDLKLKKSYSTPCELYRVNFCGQCEDGTHPKRVIFDLVEGIPRPTSSTVATNTIRPPVEKRKTSRDPSPSALHSRCTFKDEKNNKNEANKGNSKLQKNVCYDSEGNARVDFYYFDHGNAQYFHTTDTPPVLKTEILAEKTERYTTRFWAEFFASIHVGVAFCVSFLLQLLKFLLYSVMRPLFVGVMQMSSDYFFKPFLTTFFNGLIQPLLIFLYNIATSMRDLCDPIAEAIGYFCREVAVLLKAIRLCTYKKNTSDDNANSDCNKKAKCEY</sequence>
<protein>
    <recommendedName>
        <fullName evidence="5">Transmembrane protein</fullName>
    </recommendedName>
</protein>
<proteinExistence type="predicted"/>
<name>A0AA38IRD6_9CUCU</name>
<keyword evidence="2" id="KW-0812">Transmembrane</keyword>
<evidence type="ECO:0008006" key="5">
    <source>
        <dbReference type="Google" id="ProtNLM"/>
    </source>
</evidence>
<keyword evidence="2" id="KW-0472">Membrane</keyword>
<evidence type="ECO:0000256" key="2">
    <source>
        <dbReference type="SAM" id="Phobius"/>
    </source>
</evidence>
<feature type="transmembrane region" description="Helical" evidence="2">
    <location>
        <begin position="424"/>
        <end position="444"/>
    </location>
</feature>
<evidence type="ECO:0000313" key="3">
    <source>
        <dbReference type="EMBL" id="KAJ3659689.1"/>
    </source>
</evidence>
<accession>A0AA38IRD6</accession>